<dbReference type="InterPro" id="IPR011712">
    <property type="entry name" value="Sig_transdc_His_kin_sub3_dim/P"/>
</dbReference>
<feature type="coiled-coil region" evidence="2">
    <location>
        <begin position="765"/>
        <end position="792"/>
    </location>
</feature>
<dbReference type="SUPFAM" id="SSF50998">
    <property type="entry name" value="Quinoprotein alcohol dehydrogenase-like"/>
    <property type="match status" value="1"/>
</dbReference>
<keyword evidence="3" id="KW-0472">Membrane</keyword>
<dbReference type="CDD" id="cd16917">
    <property type="entry name" value="HATPase_UhpB-NarQ-NarX-like"/>
    <property type="match status" value="1"/>
</dbReference>
<dbReference type="SMART" id="SM00387">
    <property type="entry name" value="HATPase_c"/>
    <property type="match status" value="1"/>
</dbReference>
<dbReference type="InterPro" id="IPR015943">
    <property type="entry name" value="WD40/YVTN_repeat-like_dom_sf"/>
</dbReference>
<keyword evidence="3" id="KW-0812">Transmembrane</keyword>
<comment type="caution">
    <text evidence="5">The sequence shown here is derived from an EMBL/GenBank/DDBJ whole genome shotgun (WGS) entry which is preliminary data.</text>
</comment>
<dbReference type="GO" id="GO:0000155">
    <property type="term" value="F:phosphorelay sensor kinase activity"/>
    <property type="evidence" value="ECO:0007669"/>
    <property type="project" value="InterPro"/>
</dbReference>
<dbReference type="PROSITE" id="PS50109">
    <property type="entry name" value="HIS_KIN"/>
    <property type="match status" value="1"/>
</dbReference>
<dbReference type="InterPro" id="IPR005467">
    <property type="entry name" value="His_kinase_dom"/>
</dbReference>
<gene>
    <name evidence="5" type="ORF">HNQ92_000520</name>
</gene>
<dbReference type="GO" id="GO:0046983">
    <property type="term" value="F:protein dimerization activity"/>
    <property type="evidence" value="ECO:0007669"/>
    <property type="project" value="InterPro"/>
</dbReference>
<dbReference type="Pfam" id="PF07495">
    <property type="entry name" value="Y_Y_Y"/>
    <property type="match status" value="1"/>
</dbReference>
<proteinExistence type="predicted"/>
<evidence type="ECO:0000256" key="2">
    <source>
        <dbReference type="SAM" id="Coils"/>
    </source>
</evidence>
<dbReference type="Gene3D" id="1.20.5.1930">
    <property type="match status" value="1"/>
</dbReference>
<dbReference type="RefSeq" id="WP_184170473.1">
    <property type="nucleotide sequence ID" value="NZ_JACHGF010000001.1"/>
</dbReference>
<feature type="domain" description="Histidine kinase" evidence="4">
    <location>
        <begin position="792"/>
        <end position="981"/>
    </location>
</feature>
<keyword evidence="1" id="KW-0597">Phosphoprotein</keyword>
<keyword evidence="2" id="KW-0175">Coiled coil</keyword>
<protein>
    <submittedName>
        <fullName evidence="5">Signal transduction histidine kinase/ligand-binding sensor domain-containing protein</fullName>
    </submittedName>
</protein>
<dbReference type="SUPFAM" id="SSF55874">
    <property type="entry name" value="ATPase domain of HSP90 chaperone/DNA topoisomerase II/histidine kinase"/>
    <property type="match status" value="1"/>
</dbReference>
<dbReference type="InterPro" id="IPR036890">
    <property type="entry name" value="HATPase_C_sf"/>
</dbReference>
<keyword evidence="5" id="KW-0808">Transferase</keyword>
<keyword evidence="5" id="KW-0418">Kinase</keyword>
<dbReference type="GO" id="GO:0016020">
    <property type="term" value="C:membrane"/>
    <property type="evidence" value="ECO:0007669"/>
    <property type="project" value="InterPro"/>
</dbReference>
<dbReference type="PANTHER" id="PTHR43547:SF2">
    <property type="entry name" value="HYBRID SIGNAL TRANSDUCTION HISTIDINE KINASE C"/>
    <property type="match status" value="1"/>
</dbReference>
<accession>A0A840TRP5</accession>
<dbReference type="Gene3D" id="2.130.10.10">
    <property type="entry name" value="YVTN repeat-like/Quinoprotein amine dehydrogenase"/>
    <property type="match status" value="2"/>
</dbReference>
<keyword evidence="6" id="KW-1185">Reference proteome</keyword>
<dbReference type="EMBL" id="JACHGF010000001">
    <property type="protein sequence ID" value="MBB5282399.1"/>
    <property type="molecule type" value="Genomic_DNA"/>
</dbReference>
<dbReference type="InterPro" id="IPR003594">
    <property type="entry name" value="HATPase_dom"/>
</dbReference>
<evidence type="ECO:0000313" key="5">
    <source>
        <dbReference type="EMBL" id="MBB5282399.1"/>
    </source>
</evidence>
<evidence type="ECO:0000256" key="3">
    <source>
        <dbReference type="SAM" id="Phobius"/>
    </source>
</evidence>
<reference evidence="5 6" key="1">
    <citation type="submission" date="2020-08" db="EMBL/GenBank/DDBJ databases">
        <title>Genomic Encyclopedia of Type Strains, Phase IV (KMG-IV): sequencing the most valuable type-strain genomes for metagenomic binning, comparative biology and taxonomic classification.</title>
        <authorList>
            <person name="Goeker M."/>
        </authorList>
    </citation>
    <scope>NUCLEOTIDE SEQUENCE [LARGE SCALE GENOMIC DNA]</scope>
    <source>
        <strain evidence="5 6">DSM 105074</strain>
    </source>
</reference>
<dbReference type="InterPro" id="IPR011123">
    <property type="entry name" value="Y_Y_Y"/>
</dbReference>
<evidence type="ECO:0000259" key="4">
    <source>
        <dbReference type="PROSITE" id="PS50109"/>
    </source>
</evidence>
<dbReference type="Pfam" id="PF07494">
    <property type="entry name" value="Reg_prop"/>
    <property type="match status" value="3"/>
</dbReference>
<evidence type="ECO:0000313" key="6">
    <source>
        <dbReference type="Proteomes" id="UP000557307"/>
    </source>
</evidence>
<dbReference type="AlphaFoldDB" id="A0A840TRP5"/>
<name>A0A840TRP5_9BACT</name>
<evidence type="ECO:0000256" key="1">
    <source>
        <dbReference type="ARBA" id="ARBA00022553"/>
    </source>
</evidence>
<sequence>MQIQRITVKEGLSQSSPYHIFKDSRGFLWLGTQDGVNRYDGHHFRIYKPDGDNPFSLRGVNIAGIVEDKNGDIWVGSEEGLNSYDRATDRFFLIKTSPQKRRTSPFYADDKEIWFSSEGQGLMVYDYKSQQLKKLGTYAYISREFDFVDWTVRTSFGDVWMLGPKGVVRFEIKNQKYHYYFTNTPRCEYGPALNVYSLSVDSQNIVWLGTDQGLVRFDHLHKSHELHPCPTPNEVPAVIASLAHGLNGQLWIGTLKQGLWIFDKIKRKYTEVQYRPNSSESLKNYEIYRIYVDNTGIVWANSDPDGLVKIIPNASMFGFLGRPDFSPPERRLSDLSIRCLGEDARGIVWIGTENGLDLYDPKRGIITERYFANEGNILKYIFKDSRQRMWVGTYGGVMLFDASTKTFTKYLFDHDPRTRTHVRNMLELPNGKLLLGTRLGMWSFDPATTHFEKVPILADRNIFATYLDAEGTLWVGSYFDRLYGFRLSADGKWEKRYEGLTEFNINSIREDTLQGLLWIATEKGLVAFRKDNQAYRLYNEKDGLANTYIYGVLLAPEGNIFMSTNHGLSCLEVETGVIRNFDLSDGLQGYEYNGNAFFKTASGQCFFGGIKGLNYFYPRQFRKLSYSPRVHFYNLRVNEEPYQSEGYIDERALLRLQHDQNTFSLDFACIDYYSNGKNYYKYLLEGQDQGWVNAGDRTYVRYANLAPGRYVLRVKAANRDGAWNGPERKLYVVIRPPFWRTWWFSAFYLLTVTGGSYLLIQQRLRNLNRRQKERLKIALEAQEQERKNIAQDLHDEVGSRLATLKLYLSSLTGHLKPSKEAERIKQQVLEIINVSLIDIRRLLRELSPRTLEQYGYAAAVEELTHKINTSEQIHVAFEARRLPEQLPTDIATGLYRITQELLNNTLKHANATEVTISVIPSGNVISFFYSDNGDGFDYAKARNGLGIGNIKSRVAVLGGQIDWFTAAGKGLEVTIEIPLSNS</sequence>
<dbReference type="PANTHER" id="PTHR43547">
    <property type="entry name" value="TWO-COMPONENT HISTIDINE KINASE"/>
    <property type="match status" value="1"/>
</dbReference>
<dbReference type="Gene3D" id="3.30.565.10">
    <property type="entry name" value="Histidine kinase-like ATPase, C-terminal domain"/>
    <property type="match status" value="1"/>
</dbReference>
<dbReference type="InterPro" id="IPR011047">
    <property type="entry name" value="Quinoprotein_ADH-like_sf"/>
</dbReference>
<feature type="transmembrane region" description="Helical" evidence="3">
    <location>
        <begin position="742"/>
        <end position="760"/>
    </location>
</feature>
<dbReference type="InterPro" id="IPR011110">
    <property type="entry name" value="Reg_prop"/>
</dbReference>
<dbReference type="Pfam" id="PF02518">
    <property type="entry name" value="HATPase_c"/>
    <property type="match status" value="1"/>
</dbReference>
<dbReference type="Gene3D" id="2.60.40.10">
    <property type="entry name" value="Immunoglobulins"/>
    <property type="match status" value="1"/>
</dbReference>
<keyword evidence="3" id="KW-1133">Transmembrane helix</keyword>
<organism evidence="5 6">
    <name type="scientific">Rhabdobacter roseus</name>
    <dbReference type="NCBI Taxonomy" id="1655419"/>
    <lineage>
        <taxon>Bacteria</taxon>
        <taxon>Pseudomonadati</taxon>
        <taxon>Bacteroidota</taxon>
        <taxon>Cytophagia</taxon>
        <taxon>Cytophagales</taxon>
        <taxon>Cytophagaceae</taxon>
        <taxon>Rhabdobacter</taxon>
    </lineage>
</organism>
<dbReference type="InterPro" id="IPR013783">
    <property type="entry name" value="Ig-like_fold"/>
</dbReference>
<dbReference type="Pfam" id="PF07730">
    <property type="entry name" value="HisKA_3"/>
    <property type="match status" value="1"/>
</dbReference>
<dbReference type="Proteomes" id="UP000557307">
    <property type="component" value="Unassembled WGS sequence"/>
</dbReference>